<dbReference type="PRINTS" id="PR00607">
    <property type="entry name" value="CYTCHROMECIE"/>
</dbReference>
<protein>
    <submittedName>
        <fullName evidence="10">Cytochrome c, class I NosC</fullName>
    </submittedName>
</protein>
<keyword evidence="5 6" id="KW-0408">Iron</keyword>
<feature type="signal peptide" evidence="8">
    <location>
        <begin position="1"/>
        <end position="19"/>
    </location>
</feature>
<keyword evidence="1" id="KW-0813">Transport</keyword>
<organism evidence="10 11">
    <name type="scientific">Noviherbaspirillum autotrophicum</name>
    <dbReference type="NCBI Taxonomy" id="709839"/>
    <lineage>
        <taxon>Bacteria</taxon>
        <taxon>Pseudomonadati</taxon>
        <taxon>Pseudomonadota</taxon>
        <taxon>Betaproteobacteria</taxon>
        <taxon>Burkholderiales</taxon>
        <taxon>Oxalobacteraceae</taxon>
        <taxon>Noviherbaspirillum</taxon>
    </lineage>
</organism>
<dbReference type="GO" id="GO:0020037">
    <property type="term" value="F:heme binding"/>
    <property type="evidence" value="ECO:0007669"/>
    <property type="project" value="InterPro"/>
</dbReference>
<evidence type="ECO:0000256" key="3">
    <source>
        <dbReference type="ARBA" id="ARBA00022723"/>
    </source>
</evidence>
<sequence>MKRSSKLLPILLVALLAAACSKKEEAPAAAAPAASTPPAASAPAEPAPAPAPAPAASAPEASAPAASAPAASAPAASGAPAASAAAGGGDLALGEKVYNANCVSCHGAGVLGAPKFGDKAMWGPRIAQGKDTLYTHALNGFKMMPPRGGNAALKDEEVKAAIDYMVSKAS</sequence>
<evidence type="ECO:0000256" key="8">
    <source>
        <dbReference type="SAM" id="SignalP"/>
    </source>
</evidence>
<evidence type="ECO:0000256" key="6">
    <source>
        <dbReference type="PROSITE-ProRule" id="PRU00433"/>
    </source>
</evidence>
<dbReference type="InterPro" id="IPR002323">
    <property type="entry name" value="Cyt_CIE"/>
</dbReference>
<dbReference type="Pfam" id="PF13442">
    <property type="entry name" value="Cytochrome_CBB3"/>
    <property type="match status" value="1"/>
</dbReference>
<evidence type="ECO:0000313" key="11">
    <source>
        <dbReference type="Proteomes" id="UP000031572"/>
    </source>
</evidence>
<gene>
    <name evidence="10" type="primary">nosC</name>
    <name evidence="10" type="ORF">TSA66_12555</name>
</gene>
<accession>A0A0C1YLS7</accession>
<keyword evidence="4" id="KW-0249">Electron transport</keyword>
<evidence type="ECO:0000256" key="4">
    <source>
        <dbReference type="ARBA" id="ARBA00022982"/>
    </source>
</evidence>
<dbReference type="InterPro" id="IPR009056">
    <property type="entry name" value="Cyt_c-like_dom"/>
</dbReference>
<dbReference type="PROSITE" id="PS51007">
    <property type="entry name" value="CYTC"/>
    <property type="match status" value="1"/>
</dbReference>
<evidence type="ECO:0000256" key="7">
    <source>
        <dbReference type="SAM" id="MobiDB-lite"/>
    </source>
</evidence>
<dbReference type="InterPro" id="IPR036909">
    <property type="entry name" value="Cyt_c-like_dom_sf"/>
</dbReference>
<feature type="chain" id="PRO_5002160805" evidence="8">
    <location>
        <begin position="20"/>
        <end position="170"/>
    </location>
</feature>
<comment type="caution">
    <text evidence="10">The sequence shown here is derived from an EMBL/GenBank/DDBJ whole genome shotgun (WGS) entry which is preliminary data.</text>
</comment>
<dbReference type="OrthoDB" id="9814708at2"/>
<evidence type="ECO:0000256" key="1">
    <source>
        <dbReference type="ARBA" id="ARBA00022448"/>
    </source>
</evidence>
<evidence type="ECO:0000259" key="9">
    <source>
        <dbReference type="PROSITE" id="PS51007"/>
    </source>
</evidence>
<feature type="compositionally biased region" description="Low complexity" evidence="7">
    <location>
        <begin position="54"/>
        <end position="85"/>
    </location>
</feature>
<reference evidence="10 11" key="1">
    <citation type="submission" date="2014-12" db="EMBL/GenBank/DDBJ databases">
        <title>Denitrispirillum autotrophicum gen. nov., sp. nov., Denitrifying, Facultatively Autotrophic Bacteria Isolated from Rice Paddy Soil.</title>
        <authorList>
            <person name="Ishii S."/>
            <person name="Ashida N."/>
            <person name="Ohno H."/>
            <person name="Otsuka S."/>
            <person name="Yokota A."/>
            <person name="Senoo K."/>
        </authorList>
    </citation>
    <scope>NUCLEOTIDE SEQUENCE [LARGE SCALE GENOMIC DNA]</scope>
    <source>
        <strain evidence="10 11">TSA66</strain>
    </source>
</reference>
<dbReference type="Gene3D" id="1.10.760.10">
    <property type="entry name" value="Cytochrome c-like domain"/>
    <property type="match status" value="1"/>
</dbReference>
<proteinExistence type="predicted"/>
<feature type="domain" description="Cytochrome c" evidence="9">
    <location>
        <begin position="89"/>
        <end position="169"/>
    </location>
</feature>
<evidence type="ECO:0000256" key="2">
    <source>
        <dbReference type="ARBA" id="ARBA00022617"/>
    </source>
</evidence>
<keyword evidence="11" id="KW-1185">Reference proteome</keyword>
<dbReference type="GO" id="GO:0009055">
    <property type="term" value="F:electron transfer activity"/>
    <property type="evidence" value="ECO:0007669"/>
    <property type="project" value="InterPro"/>
</dbReference>
<keyword evidence="3 6" id="KW-0479">Metal-binding</keyword>
<keyword evidence="2 6" id="KW-0349">Heme</keyword>
<dbReference type="PROSITE" id="PS51257">
    <property type="entry name" value="PROKAR_LIPOPROTEIN"/>
    <property type="match status" value="1"/>
</dbReference>
<dbReference type="GO" id="GO:0005506">
    <property type="term" value="F:iron ion binding"/>
    <property type="evidence" value="ECO:0007669"/>
    <property type="project" value="InterPro"/>
</dbReference>
<evidence type="ECO:0000256" key="5">
    <source>
        <dbReference type="ARBA" id="ARBA00023004"/>
    </source>
</evidence>
<keyword evidence="8" id="KW-0732">Signal</keyword>
<dbReference type="RefSeq" id="WP_040040274.1">
    <property type="nucleotide sequence ID" value="NZ_JWJG01000028.1"/>
</dbReference>
<feature type="region of interest" description="Disordered" evidence="7">
    <location>
        <begin position="27"/>
        <end position="87"/>
    </location>
</feature>
<dbReference type="STRING" id="709839.TSA66_12555"/>
<dbReference type="Proteomes" id="UP000031572">
    <property type="component" value="Unassembled WGS sequence"/>
</dbReference>
<dbReference type="AlphaFoldDB" id="A0A0C1YLS7"/>
<evidence type="ECO:0000313" key="10">
    <source>
        <dbReference type="EMBL" id="KIF81447.1"/>
    </source>
</evidence>
<name>A0A0C1YLS7_9BURK</name>
<dbReference type="SUPFAM" id="SSF46626">
    <property type="entry name" value="Cytochrome c"/>
    <property type="match status" value="1"/>
</dbReference>
<feature type="compositionally biased region" description="Low complexity" evidence="7">
    <location>
        <begin position="27"/>
        <end position="44"/>
    </location>
</feature>
<dbReference type="PANTHER" id="PTHR40942">
    <property type="match status" value="1"/>
</dbReference>
<dbReference type="EMBL" id="JWJG01000028">
    <property type="protein sequence ID" value="KIF81447.1"/>
    <property type="molecule type" value="Genomic_DNA"/>
</dbReference>
<dbReference type="PANTHER" id="PTHR40942:SF4">
    <property type="entry name" value="CYTOCHROME C5"/>
    <property type="match status" value="1"/>
</dbReference>